<accession>A0AA38TYU5</accession>
<dbReference type="FunFam" id="3.40.50.2000:FF:000056">
    <property type="entry name" value="Glycosyltransferase"/>
    <property type="match status" value="1"/>
</dbReference>
<organism evidence="4 5">
    <name type="scientific">Centaurea solstitialis</name>
    <name type="common">yellow star-thistle</name>
    <dbReference type="NCBI Taxonomy" id="347529"/>
    <lineage>
        <taxon>Eukaryota</taxon>
        <taxon>Viridiplantae</taxon>
        <taxon>Streptophyta</taxon>
        <taxon>Embryophyta</taxon>
        <taxon>Tracheophyta</taxon>
        <taxon>Spermatophyta</taxon>
        <taxon>Magnoliopsida</taxon>
        <taxon>eudicotyledons</taxon>
        <taxon>Gunneridae</taxon>
        <taxon>Pentapetalae</taxon>
        <taxon>asterids</taxon>
        <taxon>campanulids</taxon>
        <taxon>Asterales</taxon>
        <taxon>Asteraceae</taxon>
        <taxon>Carduoideae</taxon>
        <taxon>Cardueae</taxon>
        <taxon>Centaureinae</taxon>
        <taxon>Centaurea</taxon>
    </lineage>
</organism>
<keyword evidence="5" id="KW-1185">Reference proteome</keyword>
<evidence type="ECO:0000313" key="4">
    <source>
        <dbReference type="EMBL" id="KAJ9559283.1"/>
    </source>
</evidence>
<dbReference type="InterPro" id="IPR002213">
    <property type="entry name" value="UDP_glucos_trans"/>
</dbReference>
<dbReference type="AlphaFoldDB" id="A0AA38TYU5"/>
<dbReference type="SUPFAM" id="SSF53756">
    <property type="entry name" value="UDP-Glycosyltransferase/glycogen phosphorylase"/>
    <property type="match status" value="1"/>
</dbReference>
<comment type="caution">
    <text evidence="4">The sequence shown here is derived from an EMBL/GenBank/DDBJ whole genome shotgun (WGS) entry which is preliminary data.</text>
</comment>
<dbReference type="Gene3D" id="3.40.50.2000">
    <property type="entry name" value="Glycogen Phosphorylase B"/>
    <property type="match status" value="2"/>
</dbReference>
<sequence>MDTGGINLHVVFLPFFIPGHTIPLVQLARIFAGRGVRSTIITTLKNALTFQPSIDRDIAAGNPINVHTITLASDEKRGTRATAEAVAAALRRDIMLLQPEMEQSIRDLAPDCIVSDMFFPWTVDLADELKIPRLYFHPCNLFNESVIHSLKVHGPQNKVKSESESFVIPGLPDKITMKRSEVPEELKLKTSWSEIMEEIEQSKKRSYGLVYNTFYEIEPAYVEHNKTIKGTKIWPIGPLFQFFKKDDMTNGGVPEKHSCLSWLDDQKPKSVIYAAFGSMVRFPDAQITEIALALEECKRPFVWVVRKKDGEKEIGGMPEGFQERIEKGNKGLILTEWAPQVDILQHPAVGGFLSHCGWNSVLEAMVAGVAVILRSVLHQQVVGASRDRGGVGADVWNPAVVITSPVIKKERIIEAIGILTGESAIAESIRSKAKAVSVMAKQAVEPGGSSFN</sequence>
<comment type="function">
    <text evidence="3">May glycosylate diterpenes or flavonols in leaves.</text>
</comment>
<proteinExistence type="inferred from homology"/>
<dbReference type="PANTHER" id="PTHR48047:SF150">
    <property type="entry name" value="SOLANIDINE UDP-GLUCOSE GLUCOSYLTRANSFERASE 1"/>
    <property type="match status" value="1"/>
</dbReference>
<gene>
    <name evidence="4" type="ORF">OSB04_013897</name>
</gene>
<feature type="non-terminal residue" evidence="4">
    <location>
        <position position="1"/>
    </location>
</feature>
<evidence type="ECO:0000256" key="3">
    <source>
        <dbReference type="ARBA" id="ARBA00053747"/>
    </source>
</evidence>
<protein>
    <recommendedName>
        <fullName evidence="6">Glycosyltransferase</fullName>
    </recommendedName>
</protein>
<dbReference type="Pfam" id="PF00201">
    <property type="entry name" value="UDPGT"/>
    <property type="match status" value="1"/>
</dbReference>
<evidence type="ECO:0000256" key="2">
    <source>
        <dbReference type="ARBA" id="ARBA00022679"/>
    </source>
</evidence>
<evidence type="ECO:0000313" key="5">
    <source>
        <dbReference type="Proteomes" id="UP001172457"/>
    </source>
</evidence>
<dbReference type="EMBL" id="JARYMX010000003">
    <property type="protein sequence ID" value="KAJ9559283.1"/>
    <property type="molecule type" value="Genomic_DNA"/>
</dbReference>
<reference evidence="4" key="1">
    <citation type="submission" date="2023-03" db="EMBL/GenBank/DDBJ databases">
        <title>Chromosome-scale reference genome and RAD-based genetic map of yellow starthistle (Centaurea solstitialis) reveal putative structural variation and QTLs associated with invader traits.</title>
        <authorList>
            <person name="Reatini B."/>
            <person name="Cang F.A."/>
            <person name="Jiang Q."/>
            <person name="Mckibben M.T.W."/>
            <person name="Barker M.S."/>
            <person name="Rieseberg L.H."/>
            <person name="Dlugosch K.M."/>
        </authorList>
    </citation>
    <scope>NUCLEOTIDE SEQUENCE</scope>
    <source>
        <strain evidence="4">CAN-66</strain>
        <tissue evidence="4">Leaf</tissue>
    </source>
</reference>
<dbReference type="GO" id="GO:0035251">
    <property type="term" value="F:UDP-glucosyltransferase activity"/>
    <property type="evidence" value="ECO:0007669"/>
    <property type="project" value="TreeGrafter"/>
</dbReference>
<evidence type="ECO:0008006" key="6">
    <source>
        <dbReference type="Google" id="ProtNLM"/>
    </source>
</evidence>
<name>A0AA38TYU5_9ASTR</name>
<dbReference type="CDD" id="cd03784">
    <property type="entry name" value="GT1_Gtf-like"/>
    <property type="match status" value="1"/>
</dbReference>
<dbReference type="PANTHER" id="PTHR48047">
    <property type="entry name" value="GLYCOSYLTRANSFERASE"/>
    <property type="match status" value="1"/>
</dbReference>
<comment type="similarity">
    <text evidence="1">Belongs to the UDP-glycosyltransferase family.</text>
</comment>
<keyword evidence="2" id="KW-0808">Transferase</keyword>
<dbReference type="Proteomes" id="UP001172457">
    <property type="component" value="Chromosome 3"/>
</dbReference>
<evidence type="ECO:0000256" key="1">
    <source>
        <dbReference type="ARBA" id="ARBA00009995"/>
    </source>
</evidence>